<evidence type="ECO:0000313" key="7">
    <source>
        <dbReference type="EMBL" id="KLU65976.1"/>
    </source>
</evidence>
<dbReference type="SMART" id="SM00420">
    <property type="entry name" value="HTH_DEOR"/>
    <property type="match status" value="1"/>
</dbReference>
<dbReference type="Gene3D" id="1.10.10.10">
    <property type="entry name" value="Winged helix-like DNA-binding domain superfamily/Winged helix DNA-binding domain"/>
    <property type="match status" value="1"/>
</dbReference>
<dbReference type="PROSITE" id="PS51000">
    <property type="entry name" value="HTH_DEOR_2"/>
    <property type="match status" value="1"/>
</dbReference>
<dbReference type="InterPro" id="IPR051462">
    <property type="entry name" value="CBS_domain-containing"/>
</dbReference>
<feature type="domain" description="CBS" evidence="6">
    <location>
        <begin position="80"/>
        <end position="136"/>
    </location>
</feature>
<name>A0A0J1IMS0_9FIRM</name>
<keyword evidence="4" id="KW-0129">CBS domain</keyword>
<dbReference type="InterPro" id="IPR000644">
    <property type="entry name" value="CBS_dom"/>
</dbReference>
<keyword evidence="1" id="KW-0677">Repeat</keyword>
<dbReference type="AlphaFoldDB" id="A0A0J1IMS0"/>
<dbReference type="SUPFAM" id="SSF54631">
    <property type="entry name" value="CBS-domain pair"/>
    <property type="match status" value="1"/>
</dbReference>
<evidence type="ECO:0000256" key="4">
    <source>
        <dbReference type="PROSITE-ProRule" id="PRU00703"/>
    </source>
</evidence>
<dbReference type="GO" id="GO:0003700">
    <property type="term" value="F:DNA-binding transcription factor activity"/>
    <property type="evidence" value="ECO:0007669"/>
    <property type="project" value="InterPro"/>
</dbReference>
<protein>
    <submittedName>
        <fullName evidence="7">Transcriptional repressor CcpN</fullName>
    </submittedName>
</protein>
<reference evidence="7 8" key="1">
    <citation type="submission" date="2015-06" db="EMBL/GenBank/DDBJ databases">
        <title>Draft genome of the moderately acidophilic sulfate reducer Candidatus Desulfosporosinus acididurans strain M1.</title>
        <authorList>
            <person name="Poehlein A."/>
            <person name="Petzsch P."/>
            <person name="Johnson B.D."/>
            <person name="Schloemann M."/>
            <person name="Daniel R."/>
            <person name="Muehling M."/>
        </authorList>
    </citation>
    <scope>NUCLEOTIDE SEQUENCE [LARGE SCALE GENOMIC DNA]</scope>
    <source>
        <strain evidence="7 8">M1</strain>
    </source>
</reference>
<dbReference type="InterPro" id="IPR046342">
    <property type="entry name" value="CBS_dom_sf"/>
</dbReference>
<dbReference type="PIRSF" id="PIRSF026546">
    <property type="entry name" value="UCP026546_CBS_YqzB"/>
    <property type="match status" value="1"/>
</dbReference>
<dbReference type="EMBL" id="LDZY01000006">
    <property type="protein sequence ID" value="KLU65976.1"/>
    <property type="molecule type" value="Genomic_DNA"/>
</dbReference>
<evidence type="ECO:0000259" key="6">
    <source>
        <dbReference type="PROSITE" id="PS51371"/>
    </source>
</evidence>
<accession>A0A0J1IMS0</accession>
<dbReference type="PROSITE" id="PS51371">
    <property type="entry name" value="CBS"/>
    <property type="match status" value="2"/>
</dbReference>
<dbReference type="PATRIC" id="fig|476652.3.peg.2085"/>
<dbReference type="STRING" id="476652.DEAC_c20150"/>
<proteinExistence type="predicted"/>
<dbReference type="CDD" id="cd04617">
    <property type="entry name" value="CBS_pair_CcpN"/>
    <property type="match status" value="1"/>
</dbReference>
<dbReference type="RefSeq" id="WP_047809887.1">
    <property type="nucleotide sequence ID" value="NZ_LDZY01000006.1"/>
</dbReference>
<dbReference type="PANTHER" id="PTHR48108">
    <property type="entry name" value="CBS DOMAIN-CONTAINING PROTEIN CBSX2, CHLOROPLASTIC"/>
    <property type="match status" value="1"/>
</dbReference>
<dbReference type="Pfam" id="PF08279">
    <property type="entry name" value="HTH_11"/>
    <property type="match status" value="1"/>
</dbReference>
<evidence type="ECO:0000256" key="2">
    <source>
        <dbReference type="ARBA" id="ARBA00023015"/>
    </source>
</evidence>
<gene>
    <name evidence="7" type="primary">ccpN</name>
    <name evidence="7" type="ORF">DEAC_c20150</name>
</gene>
<dbReference type="Pfam" id="PF00571">
    <property type="entry name" value="CBS"/>
    <property type="match status" value="2"/>
</dbReference>
<feature type="domain" description="HTH deoR-type" evidence="5">
    <location>
        <begin position="3"/>
        <end position="59"/>
    </location>
</feature>
<dbReference type="SUPFAM" id="SSF46785">
    <property type="entry name" value="Winged helix' DNA-binding domain"/>
    <property type="match status" value="1"/>
</dbReference>
<feature type="domain" description="CBS" evidence="6">
    <location>
        <begin position="145"/>
        <end position="211"/>
    </location>
</feature>
<sequence>MEWTDRQQRIVEIVKEAGSITGEKIAEKLDLTRATLRPDLTILTMSGVLVARPRVGYSYRDDLGPSPMMERLLQLRVCSFKSMAVTIPESASIYEAAVTMFTQNVGSLAVVGSERVLLGMISRKDIMKASLGKGDLQQVPVGVIMTRMPNIFMTTPDEPVYSAAKKLVQHQVDSLPVVESFIDENGEECYEVVGRFTKTNVTKLFVQIAETRAFLQ</sequence>
<keyword evidence="3" id="KW-0804">Transcription</keyword>
<evidence type="ECO:0000256" key="1">
    <source>
        <dbReference type="ARBA" id="ARBA00022737"/>
    </source>
</evidence>
<evidence type="ECO:0000313" key="8">
    <source>
        <dbReference type="Proteomes" id="UP000036356"/>
    </source>
</evidence>
<dbReference type="SMART" id="SM00116">
    <property type="entry name" value="CBS"/>
    <property type="match status" value="2"/>
</dbReference>
<comment type="caution">
    <text evidence="7">The sequence shown here is derived from an EMBL/GenBank/DDBJ whole genome shotgun (WGS) entry which is preliminary data.</text>
</comment>
<keyword evidence="8" id="KW-1185">Reference proteome</keyword>
<keyword evidence="2" id="KW-0805">Transcription regulation</keyword>
<evidence type="ECO:0000259" key="5">
    <source>
        <dbReference type="PROSITE" id="PS51000"/>
    </source>
</evidence>
<dbReference type="InterPro" id="IPR036390">
    <property type="entry name" value="WH_DNA-bd_sf"/>
</dbReference>
<dbReference type="PANTHER" id="PTHR48108:SF32">
    <property type="entry name" value="TRANSCRIPTIONAL REPRESSOR CCPN"/>
    <property type="match status" value="1"/>
</dbReference>
<organism evidence="7 8">
    <name type="scientific">Desulfosporosinus acididurans</name>
    <dbReference type="NCBI Taxonomy" id="476652"/>
    <lineage>
        <taxon>Bacteria</taxon>
        <taxon>Bacillati</taxon>
        <taxon>Bacillota</taxon>
        <taxon>Clostridia</taxon>
        <taxon>Eubacteriales</taxon>
        <taxon>Desulfitobacteriaceae</taxon>
        <taxon>Desulfosporosinus</taxon>
    </lineage>
</organism>
<dbReference type="InterPro" id="IPR036388">
    <property type="entry name" value="WH-like_DNA-bd_sf"/>
</dbReference>
<dbReference type="InterPro" id="IPR001034">
    <property type="entry name" value="DeoR_HTH"/>
</dbReference>
<dbReference type="InterPro" id="IPR016842">
    <property type="entry name" value="UCP026546_HTH-CBS"/>
</dbReference>
<dbReference type="InterPro" id="IPR013196">
    <property type="entry name" value="HTH_11"/>
</dbReference>
<evidence type="ECO:0000256" key="3">
    <source>
        <dbReference type="ARBA" id="ARBA00023163"/>
    </source>
</evidence>
<dbReference type="Proteomes" id="UP000036356">
    <property type="component" value="Unassembled WGS sequence"/>
</dbReference>
<dbReference type="Gene3D" id="3.10.580.10">
    <property type="entry name" value="CBS-domain"/>
    <property type="match status" value="1"/>
</dbReference>